<gene>
    <name evidence="4" type="ORF">QJS04_geneDACA011533</name>
</gene>
<evidence type="ECO:0000313" key="4">
    <source>
        <dbReference type="EMBL" id="KAK1261942.1"/>
    </source>
</evidence>
<keyword evidence="5" id="KW-1185">Reference proteome</keyword>
<evidence type="ECO:0000256" key="1">
    <source>
        <dbReference type="ARBA" id="ARBA00022741"/>
    </source>
</evidence>
<feature type="compositionally biased region" description="Polar residues" evidence="3">
    <location>
        <begin position="256"/>
        <end position="279"/>
    </location>
</feature>
<dbReference type="GO" id="GO:0004140">
    <property type="term" value="F:dephospho-CoA kinase activity"/>
    <property type="evidence" value="ECO:0007669"/>
    <property type="project" value="InterPro"/>
</dbReference>
<keyword evidence="2" id="KW-0067">ATP-binding</keyword>
<dbReference type="Proteomes" id="UP001179952">
    <property type="component" value="Unassembled WGS sequence"/>
</dbReference>
<feature type="region of interest" description="Disordered" evidence="3">
    <location>
        <begin position="252"/>
        <end position="279"/>
    </location>
</feature>
<comment type="caution">
    <text evidence="4">The sequence shown here is derived from an EMBL/GenBank/DDBJ whole genome shotgun (WGS) entry which is preliminary data.</text>
</comment>
<dbReference type="EMBL" id="JAUJYN010000010">
    <property type="protein sequence ID" value="KAK1261942.1"/>
    <property type="molecule type" value="Genomic_DNA"/>
</dbReference>
<dbReference type="AlphaFoldDB" id="A0AAV9ACM3"/>
<reference evidence="4" key="2">
    <citation type="submission" date="2023-06" db="EMBL/GenBank/DDBJ databases">
        <authorList>
            <person name="Ma L."/>
            <person name="Liu K.-W."/>
            <person name="Li Z."/>
            <person name="Hsiao Y.-Y."/>
            <person name="Qi Y."/>
            <person name="Fu T."/>
            <person name="Tang G."/>
            <person name="Zhang D."/>
            <person name="Sun W.-H."/>
            <person name="Liu D.-K."/>
            <person name="Li Y."/>
            <person name="Chen G.-Z."/>
            <person name="Liu X.-D."/>
            <person name="Liao X.-Y."/>
            <person name="Jiang Y.-T."/>
            <person name="Yu X."/>
            <person name="Hao Y."/>
            <person name="Huang J."/>
            <person name="Zhao X.-W."/>
            <person name="Ke S."/>
            <person name="Chen Y.-Y."/>
            <person name="Wu W.-L."/>
            <person name="Hsu J.-L."/>
            <person name="Lin Y.-F."/>
            <person name="Huang M.-D."/>
            <person name="Li C.-Y."/>
            <person name="Huang L."/>
            <person name="Wang Z.-W."/>
            <person name="Zhao X."/>
            <person name="Zhong W.-Y."/>
            <person name="Peng D.-H."/>
            <person name="Ahmad S."/>
            <person name="Lan S."/>
            <person name="Zhang J.-S."/>
            <person name="Tsai W.-C."/>
            <person name="Van De Peer Y."/>
            <person name="Liu Z.-J."/>
        </authorList>
    </citation>
    <scope>NUCLEOTIDE SEQUENCE</scope>
    <source>
        <strain evidence="4">SCP</strain>
        <tissue evidence="4">Leaves</tissue>
    </source>
</reference>
<dbReference type="Gene3D" id="3.40.50.300">
    <property type="entry name" value="P-loop containing nucleotide triphosphate hydrolases"/>
    <property type="match status" value="1"/>
</dbReference>
<name>A0AAV9ACM3_ACOGR</name>
<accession>A0AAV9ACM3</accession>
<dbReference type="Pfam" id="PF01121">
    <property type="entry name" value="CoaE"/>
    <property type="match status" value="1"/>
</dbReference>
<proteinExistence type="predicted"/>
<dbReference type="GO" id="GO:0005524">
    <property type="term" value="F:ATP binding"/>
    <property type="evidence" value="ECO:0007669"/>
    <property type="project" value="UniProtKB-KW"/>
</dbReference>
<keyword evidence="1" id="KW-0547">Nucleotide-binding</keyword>
<dbReference type="InterPro" id="IPR001977">
    <property type="entry name" value="Depp_CoAkinase"/>
</dbReference>
<dbReference type="InterPro" id="IPR027417">
    <property type="entry name" value="P-loop_NTPase"/>
</dbReference>
<dbReference type="GO" id="GO:0015937">
    <property type="term" value="P:coenzyme A biosynthetic process"/>
    <property type="evidence" value="ECO:0007669"/>
    <property type="project" value="InterPro"/>
</dbReference>
<sequence>MPEKIERRPWCVADLVSAVKKHNTSPSPRNTPVEELCRRCHGLVHPPTGKRALQDVLKKGTGGYKKVVGAFRDDMLLDSGDVYRARLGQIIFSDPSKRQLLNRINNALKMSPSLPFVFSGGLHSEPKLDVWSNKDESALHFSIEFRSNRRRIKPSSSLHCHPSPHQAIPIEPEIDLRYIENIDNHTGKDRLSWGQGSWEGEVPKKIKANPDAKQFRYRPLSHAEEMEQLFRGVTATGKHAFTSAVEDSFLDDLDNYGTSSHSSIPTSAEFSTQRGPPIP</sequence>
<evidence type="ECO:0000256" key="3">
    <source>
        <dbReference type="SAM" id="MobiDB-lite"/>
    </source>
</evidence>
<evidence type="ECO:0000313" key="5">
    <source>
        <dbReference type="Proteomes" id="UP001179952"/>
    </source>
</evidence>
<reference evidence="4" key="1">
    <citation type="journal article" date="2023" name="Nat. Commun.">
        <title>Diploid and tetraploid genomes of Acorus and the evolution of monocots.</title>
        <authorList>
            <person name="Ma L."/>
            <person name="Liu K.W."/>
            <person name="Li Z."/>
            <person name="Hsiao Y.Y."/>
            <person name="Qi Y."/>
            <person name="Fu T."/>
            <person name="Tang G.D."/>
            <person name="Zhang D."/>
            <person name="Sun W.H."/>
            <person name="Liu D.K."/>
            <person name="Li Y."/>
            <person name="Chen G.Z."/>
            <person name="Liu X.D."/>
            <person name="Liao X.Y."/>
            <person name="Jiang Y.T."/>
            <person name="Yu X."/>
            <person name="Hao Y."/>
            <person name="Huang J."/>
            <person name="Zhao X.W."/>
            <person name="Ke S."/>
            <person name="Chen Y.Y."/>
            <person name="Wu W.L."/>
            <person name="Hsu J.L."/>
            <person name="Lin Y.F."/>
            <person name="Huang M.D."/>
            <person name="Li C.Y."/>
            <person name="Huang L."/>
            <person name="Wang Z.W."/>
            <person name="Zhao X."/>
            <person name="Zhong W.Y."/>
            <person name="Peng D.H."/>
            <person name="Ahmad S."/>
            <person name="Lan S."/>
            <person name="Zhang J.S."/>
            <person name="Tsai W.C."/>
            <person name="Van de Peer Y."/>
            <person name="Liu Z.J."/>
        </authorList>
    </citation>
    <scope>NUCLEOTIDE SEQUENCE</scope>
    <source>
        <strain evidence="4">SCP</strain>
    </source>
</reference>
<protein>
    <submittedName>
        <fullName evidence="4">Uncharacterized protein</fullName>
    </submittedName>
</protein>
<evidence type="ECO:0000256" key="2">
    <source>
        <dbReference type="ARBA" id="ARBA00022840"/>
    </source>
</evidence>
<organism evidence="4 5">
    <name type="scientific">Acorus gramineus</name>
    <name type="common">Dwarf sweet flag</name>
    <dbReference type="NCBI Taxonomy" id="55184"/>
    <lineage>
        <taxon>Eukaryota</taxon>
        <taxon>Viridiplantae</taxon>
        <taxon>Streptophyta</taxon>
        <taxon>Embryophyta</taxon>
        <taxon>Tracheophyta</taxon>
        <taxon>Spermatophyta</taxon>
        <taxon>Magnoliopsida</taxon>
        <taxon>Liliopsida</taxon>
        <taxon>Acoraceae</taxon>
        <taxon>Acorus</taxon>
    </lineage>
</organism>